<proteinExistence type="predicted"/>
<gene>
    <name evidence="1" type="ORF">MJO28_001417</name>
</gene>
<organism evidence="1 2">
    <name type="scientific">Puccinia striiformis f. sp. tritici</name>
    <dbReference type="NCBI Taxonomy" id="168172"/>
    <lineage>
        <taxon>Eukaryota</taxon>
        <taxon>Fungi</taxon>
        <taxon>Dikarya</taxon>
        <taxon>Basidiomycota</taxon>
        <taxon>Pucciniomycotina</taxon>
        <taxon>Pucciniomycetes</taxon>
        <taxon>Pucciniales</taxon>
        <taxon>Pucciniaceae</taxon>
        <taxon>Puccinia</taxon>
    </lineage>
</organism>
<keyword evidence="2" id="KW-1185">Reference proteome</keyword>
<protein>
    <submittedName>
        <fullName evidence="1">Uncharacterized protein</fullName>
    </submittedName>
</protein>
<dbReference type="EMBL" id="CM045866">
    <property type="protein sequence ID" value="KAI7960928.1"/>
    <property type="molecule type" value="Genomic_DNA"/>
</dbReference>
<reference evidence="2" key="2">
    <citation type="journal article" date="2018" name="Mol. Plant Microbe Interact.">
        <title>Genome sequence resources for the wheat stripe rust pathogen (Puccinia striiformis f. sp. tritici) and the barley stripe rust pathogen (Puccinia striiformis f. sp. hordei).</title>
        <authorList>
            <person name="Xia C."/>
            <person name="Wang M."/>
            <person name="Yin C."/>
            <person name="Cornejo O.E."/>
            <person name="Hulbert S.H."/>
            <person name="Chen X."/>
        </authorList>
    </citation>
    <scope>NUCLEOTIDE SEQUENCE [LARGE SCALE GENOMIC DNA]</scope>
    <source>
        <strain evidence="2">93-210</strain>
    </source>
</reference>
<evidence type="ECO:0000313" key="2">
    <source>
        <dbReference type="Proteomes" id="UP001060170"/>
    </source>
</evidence>
<name>A0ACC0ETH2_9BASI</name>
<accession>A0ACC0ETH2</accession>
<comment type="caution">
    <text evidence="1">The sequence shown here is derived from an EMBL/GenBank/DDBJ whole genome shotgun (WGS) entry which is preliminary data.</text>
</comment>
<reference evidence="2" key="1">
    <citation type="journal article" date="2018" name="BMC Genomics">
        <title>Genomic insights into host adaptation between the wheat stripe rust pathogen (Puccinia striiformis f. sp. tritici) and the barley stripe rust pathogen (Puccinia striiformis f. sp. hordei).</title>
        <authorList>
            <person name="Xia C."/>
            <person name="Wang M."/>
            <person name="Yin C."/>
            <person name="Cornejo O.E."/>
            <person name="Hulbert S.H."/>
            <person name="Chen X."/>
        </authorList>
    </citation>
    <scope>NUCLEOTIDE SEQUENCE [LARGE SCALE GENOMIC DNA]</scope>
    <source>
        <strain evidence="2">93-210</strain>
    </source>
</reference>
<evidence type="ECO:0000313" key="1">
    <source>
        <dbReference type="EMBL" id="KAI7960928.1"/>
    </source>
</evidence>
<dbReference type="Proteomes" id="UP001060170">
    <property type="component" value="Chromosome 2"/>
</dbReference>
<reference evidence="1 2" key="3">
    <citation type="journal article" date="2022" name="Microbiol. Spectr.">
        <title>Folding features and dynamics of 3D genome architecture in plant fungal pathogens.</title>
        <authorList>
            <person name="Xia C."/>
        </authorList>
    </citation>
    <scope>NUCLEOTIDE SEQUENCE [LARGE SCALE GENOMIC DNA]</scope>
    <source>
        <strain evidence="1 2">93-210</strain>
    </source>
</reference>
<sequence length="650" mass="72893">MFACPRRFRLPAQHRNATIQQSLVLGQLEPSIRSPSVKTTHSRNLSSIAKIQALSKPAGQEGEEDDLLASFTKRRGGRTKKGVQKISPKDWLLSEEGLKFRHPTIGRTNWLGDEIPFPTNPWFKPQVPLSDKTRTKVYESFKQRTLAIYSQQIYPSLSLDEKTRQEQILIRETSEQWGICRERVSAIIKLKAMEDAWPLNDKNEEGQPIKPHKRTLQLNFEKGMESVLGVQTDQVIRLNEDINELANRRLRRKSSFYGTQFVPIDSPQSDTQPSLSTPKVKETQLKQSKNKNKYQEYDQPSGTRHIIGSDGLPRPPTSYISKPANKIPMVFTDVSEFPRAPKPMSKRQARYFPKTSLLPDYSAEPTCSSQPTSRRSHSTIAPTMASVDPMNSAQFSPPKGDVHKNSLGSNPQQVEGMAAERRILATRLLSQLRGCSSSENSSKLLDQISTSSDYSEFRNLTGIDEDQIKESLLLRAGGLSFKTPGDGSKQNEADFDFSDPSDRSSNSTIPSKQQNNNPGQSQAVSVLSEDEKQIRSVKFEMIKSIYLKKLELNSSGRLLLPKSVRSKEEKDLKLFQHTTSSASTSSSIHNTGQNPTTATTTGTSSQTNPPELSDSTSNQLVRRCMKGPLGRMKQRQQLQLLAKQNQPVNH</sequence>